<sequence>MSTFSDALNADNARAIAPKNRVELLLDELEQDDPDNYEALIQALKDITNSNASITRTIKRIWGEDTVKTTSVRDYRVQNGII</sequence>
<dbReference type="GeneID" id="40086261"/>
<dbReference type="Proteomes" id="UP000225204">
    <property type="component" value="Segment"/>
</dbReference>
<keyword evidence="2" id="KW-1185">Reference proteome</keyword>
<evidence type="ECO:0000313" key="1">
    <source>
        <dbReference type="EMBL" id="ASX99273.1"/>
    </source>
</evidence>
<dbReference type="EMBL" id="MF185731">
    <property type="protein sequence ID" value="ASX99273.1"/>
    <property type="molecule type" value="Genomic_DNA"/>
</dbReference>
<gene>
    <name evidence="1" type="primary">49</name>
    <name evidence="1" type="ORF">SEA_MOLIVIA_49</name>
</gene>
<dbReference type="OrthoDB" id="40874at10239"/>
<dbReference type="RefSeq" id="YP_009610173.1">
    <property type="nucleotide sequence ID" value="NC_042001.1"/>
</dbReference>
<name>A0A286S2D2_9CAUD</name>
<proteinExistence type="predicted"/>
<organism evidence="1 2">
    <name type="scientific">Arthrobacter phage Molivia</name>
    <dbReference type="NCBI Taxonomy" id="2015839"/>
    <lineage>
        <taxon>Viruses</taxon>
        <taxon>Duplodnaviria</taxon>
        <taxon>Heunggongvirae</taxon>
        <taxon>Uroviricota</taxon>
        <taxon>Caudoviricetes</taxon>
        <taxon>Amigovirus</taxon>
        <taxon>Amigovirus molivia</taxon>
    </lineage>
</organism>
<accession>A0A286S2D2</accession>
<reference evidence="2" key="1">
    <citation type="submission" date="2017-06" db="EMBL/GenBank/DDBJ databases">
        <authorList>
            <person name="Kim H.J."/>
            <person name="Triplett B.A."/>
        </authorList>
    </citation>
    <scope>NUCLEOTIDE SEQUENCE [LARGE SCALE GENOMIC DNA]</scope>
</reference>
<evidence type="ECO:0000313" key="2">
    <source>
        <dbReference type="Proteomes" id="UP000225204"/>
    </source>
</evidence>
<dbReference type="KEGG" id="vg:40086261"/>
<protein>
    <submittedName>
        <fullName evidence="1">Uncharacterized protein</fullName>
    </submittedName>
</protein>